<evidence type="ECO:0000313" key="15">
    <source>
        <dbReference type="Proteomes" id="UP001056648"/>
    </source>
</evidence>
<accession>A0ABY4VPB7</accession>
<dbReference type="Gene3D" id="1.10.860.10">
    <property type="entry name" value="DNAb Helicase, Chain A"/>
    <property type="match status" value="1"/>
</dbReference>
<keyword evidence="3 12" id="KW-0235">DNA replication</keyword>
<dbReference type="Pfam" id="PF00772">
    <property type="entry name" value="DnaB"/>
    <property type="match status" value="1"/>
</dbReference>
<keyword evidence="8 12" id="KW-0238">DNA-binding</keyword>
<keyword evidence="2 12" id="KW-0639">Primosome</keyword>
<keyword evidence="6 12" id="KW-0347">Helicase</keyword>
<keyword evidence="9" id="KW-0413">Isomerase</keyword>
<dbReference type="PROSITE" id="PS51199">
    <property type="entry name" value="SF4_HELICASE"/>
    <property type="match status" value="1"/>
</dbReference>
<evidence type="ECO:0000256" key="10">
    <source>
        <dbReference type="ARBA" id="ARBA00048954"/>
    </source>
</evidence>
<name>A0ABY4VPB7_9BURK</name>
<dbReference type="EMBL" id="CP098736">
    <property type="protein sequence ID" value="USE78858.1"/>
    <property type="molecule type" value="Genomic_DNA"/>
</dbReference>
<dbReference type="InterPro" id="IPR007692">
    <property type="entry name" value="DNA_helicase_DnaB"/>
</dbReference>
<dbReference type="GO" id="GO:0003678">
    <property type="term" value="F:DNA helicase activity"/>
    <property type="evidence" value="ECO:0007669"/>
    <property type="project" value="UniProtKB-EC"/>
</dbReference>
<dbReference type="InterPro" id="IPR027417">
    <property type="entry name" value="P-loop_NTPase"/>
</dbReference>
<dbReference type="CDD" id="cd00984">
    <property type="entry name" value="DnaB_C"/>
    <property type="match status" value="1"/>
</dbReference>
<dbReference type="InterPro" id="IPR016136">
    <property type="entry name" value="DNA_helicase_N/primase_C"/>
</dbReference>
<evidence type="ECO:0000256" key="11">
    <source>
        <dbReference type="NCBIfam" id="TIGR00665"/>
    </source>
</evidence>
<dbReference type="InterPro" id="IPR003593">
    <property type="entry name" value="AAA+_ATPase"/>
</dbReference>
<evidence type="ECO:0000256" key="4">
    <source>
        <dbReference type="ARBA" id="ARBA00022741"/>
    </source>
</evidence>
<evidence type="ECO:0000256" key="3">
    <source>
        <dbReference type="ARBA" id="ARBA00022705"/>
    </source>
</evidence>
<dbReference type="SUPFAM" id="SSF52540">
    <property type="entry name" value="P-loop containing nucleoside triphosphate hydrolases"/>
    <property type="match status" value="1"/>
</dbReference>
<protein>
    <recommendedName>
        <fullName evidence="11 12">Replicative DNA helicase</fullName>
        <ecNumber evidence="11 12">5.6.2.3</ecNumber>
    </recommendedName>
</protein>
<evidence type="ECO:0000256" key="9">
    <source>
        <dbReference type="ARBA" id="ARBA00023235"/>
    </source>
</evidence>
<evidence type="ECO:0000256" key="12">
    <source>
        <dbReference type="RuleBase" id="RU362085"/>
    </source>
</evidence>
<dbReference type="NCBIfam" id="TIGR00665">
    <property type="entry name" value="DnaB"/>
    <property type="match status" value="1"/>
</dbReference>
<comment type="catalytic activity">
    <reaction evidence="10 12">
        <text>ATP + H2O = ADP + phosphate + H(+)</text>
        <dbReference type="Rhea" id="RHEA:13065"/>
        <dbReference type="ChEBI" id="CHEBI:15377"/>
        <dbReference type="ChEBI" id="CHEBI:15378"/>
        <dbReference type="ChEBI" id="CHEBI:30616"/>
        <dbReference type="ChEBI" id="CHEBI:43474"/>
        <dbReference type="ChEBI" id="CHEBI:456216"/>
        <dbReference type="EC" id="5.6.2.3"/>
    </reaction>
</comment>
<reference evidence="14" key="1">
    <citation type="submission" date="2022-06" db="EMBL/GenBank/DDBJ databases">
        <title>Complete genome sequence and characterization of Cupriavidus gilardii QJ1 isolated from contaminating cells.</title>
        <authorList>
            <person name="Qi J."/>
        </authorList>
    </citation>
    <scope>NUCLEOTIDE SEQUENCE</scope>
    <source>
        <strain evidence="14">QJ1</strain>
    </source>
</reference>
<evidence type="ECO:0000256" key="8">
    <source>
        <dbReference type="ARBA" id="ARBA00023125"/>
    </source>
</evidence>
<dbReference type="Gene3D" id="3.40.50.300">
    <property type="entry name" value="P-loop containing nucleotide triphosphate hydrolases"/>
    <property type="match status" value="1"/>
</dbReference>
<dbReference type="InterPro" id="IPR007693">
    <property type="entry name" value="DNA_helicase_DnaB-like_N"/>
</dbReference>
<comment type="similarity">
    <text evidence="1 12">Belongs to the helicase family. DnaB subfamily.</text>
</comment>
<keyword evidence="5 12" id="KW-0378">Hydrolase</keyword>
<gene>
    <name evidence="14" type="primary">dnaB</name>
    <name evidence="14" type="ORF">NDR89_19675</name>
</gene>
<dbReference type="GO" id="GO:0016787">
    <property type="term" value="F:hydrolase activity"/>
    <property type="evidence" value="ECO:0007669"/>
    <property type="project" value="UniProtKB-KW"/>
</dbReference>
<evidence type="ECO:0000256" key="2">
    <source>
        <dbReference type="ARBA" id="ARBA00022515"/>
    </source>
</evidence>
<dbReference type="EC" id="5.6.2.3" evidence="11 12"/>
<dbReference type="InterPro" id="IPR036185">
    <property type="entry name" value="DNA_heli_DnaB-like_N_sf"/>
</dbReference>
<dbReference type="Proteomes" id="UP001056648">
    <property type="component" value="Chromosome 2"/>
</dbReference>
<dbReference type="Pfam" id="PF03796">
    <property type="entry name" value="DnaB_C"/>
    <property type="match status" value="1"/>
</dbReference>
<comment type="function">
    <text evidence="12">The main replicative DNA helicase, it participates in initiation and elongation during chromosome replication. Travels ahead of the DNA replisome, separating dsDNA into templates for DNA synthesis. A processive ATP-dependent 5'-3' DNA helicase it has DNA-dependent ATPase activity.</text>
</comment>
<dbReference type="SMART" id="SM00382">
    <property type="entry name" value="AAA"/>
    <property type="match status" value="1"/>
</dbReference>
<evidence type="ECO:0000313" key="14">
    <source>
        <dbReference type="EMBL" id="USE78858.1"/>
    </source>
</evidence>
<keyword evidence="15" id="KW-1185">Reference proteome</keyword>
<evidence type="ECO:0000256" key="1">
    <source>
        <dbReference type="ARBA" id="ARBA00008428"/>
    </source>
</evidence>
<keyword evidence="4 12" id="KW-0547">Nucleotide-binding</keyword>
<dbReference type="SUPFAM" id="SSF48024">
    <property type="entry name" value="N-terminal domain of DnaB helicase"/>
    <property type="match status" value="1"/>
</dbReference>
<organism evidence="14 15">
    <name type="scientific">Cupriavidus gilardii</name>
    <dbReference type="NCBI Taxonomy" id="82541"/>
    <lineage>
        <taxon>Bacteria</taxon>
        <taxon>Pseudomonadati</taxon>
        <taxon>Pseudomonadota</taxon>
        <taxon>Betaproteobacteria</taxon>
        <taxon>Burkholderiales</taxon>
        <taxon>Burkholderiaceae</taxon>
        <taxon>Cupriavidus</taxon>
    </lineage>
</organism>
<proteinExistence type="inferred from homology"/>
<feature type="domain" description="SF4 helicase" evidence="13">
    <location>
        <begin position="174"/>
        <end position="438"/>
    </location>
</feature>
<evidence type="ECO:0000256" key="6">
    <source>
        <dbReference type="ARBA" id="ARBA00022806"/>
    </source>
</evidence>
<sequence>MSARDDFTVPHSVEAEQAVLGGLLLDNDAIDRVGDLQVDHFYRGDHRAIYAQIRELLATGTGADTITVYERLAAKGQAEDCGGLGYLNELTLTTPSAANIGRYAAVVRDRAVKRSLLALANEVPAMVVGDAEARIVVDRVQAKLEQLSRERVKTEPIRASEGMADFCDLLTAQLEGKVQPLSTGFRDLDEKLGGGFRPGELVIVAGRPAMGKTAFALNIAANVARQSGSLVLSMEMPLAQLHQRNTAMLGRIPMARLRQPDLMTNEDWNNVTAAAARIADLSLFLDDQPALTLLEVRAKARAVKRKHGLALLIVDYLGLMTGGPSENRNQEVGSYSRGLKALAKELDITVLALAQLNRDLERRADKRPTMADLRDSGEIEQDADIICFLYRDEVYDPDSMAKGVCEVLIEKQRQGETGMVPLAYRGEFVLFSDLAYGFRMPEPKRQGRKFRDDM</sequence>
<keyword evidence="7 12" id="KW-0067">ATP-binding</keyword>
<evidence type="ECO:0000256" key="7">
    <source>
        <dbReference type="ARBA" id="ARBA00022840"/>
    </source>
</evidence>
<dbReference type="RefSeq" id="WP_252252603.1">
    <property type="nucleotide sequence ID" value="NZ_CP098736.1"/>
</dbReference>
<evidence type="ECO:0000256" key="5">
    <source>
        <dbReference type="ARBA" id="ARBA00022801"/>
    </source>
</evidence>
<dbReference type="InterPro" id="IPR007694">
    <property type="entry name" value="DNA_helicase_DnaB-like_C"/>
</dbReference>
<dbReference type="PANTHER" id="PTHR30153">
    <property type="entry name" value="REPLICATIVE DNA HELICASE DNAB"/>
    <property type="match status" value="1"/>
</dbReference>
<evidence type="ECO:0000259" key="13">
    <source>
        <dbReference type="PROSITE" id="PS51199"/>
    </source>
</evidence>
<dbReference type="PANTHER" id="PTHR30153:SF2">
    <property type="entry name" value="REPLICATIVE DNA HELICASE"/>
    <property type="match status" value="1"/>
</dbReference>